<evidence type="ECO:0008006" key="6">
    <source>
        <dbReference type="Google" id="ProtNLM"/>
    </source>
</evidence>
<dbReference type="Gene3D" id="1.20.58.2200">
    <property type="match status" value="1"/>
</dbReference>
<dbReference type="NCBIfam" id="TIGR03504">
    <property type="entry name" value="FimV_Cterm"/>
    <property type="match status" value="1"/>
</dbReference>
<evidence type="ECO:0000256" key="1">
    <source>
        <dbReference type="SAM" id="Coils"/>
    </source>
</evidence>
<sequence length="573" mass="63207">MRTQMELYRRTLIIIACLCFSIVSHAEEIRLVGPSGQVQAVPTYVVPDLLDGTALNRDQNKLSSQRTYGPTAINETLWSIGQTVRSSEKQSVYKVILAIYKNNLVDFEDRNIHLLKPGSIITLPSDADIDKQSVAEAVRLLKIHAQKPSYLAKVAQDNAPTQIHVQDLGARQIQQKQIEFLQQQLQSSQQEFSSLRQNNQDLLTALGSIRTDVVQLKGQLDLETQRRANAEHILKTQSGTNTQPSTTAGSHLLTNVWVIVALSAAVTALIMLLIIKMTLSVRPVPQIGNDPTEPKALNPAPTVKGDNDPEIENVELSETLTSTEQPQEVSIETPYQVEIPQSTVNPLDKEFEQELDKILAVKEADSEVSESSRDDASLSSQEEDTDEPQPHLQEVVNVVDLPEYGEREALADAKKEALALLAEDDIDVSDIADNTQENESTSSLNAEAQTVAASDELANHEADSEEESAEPASTPYKSIDEVIAEADAEPITNVDDEELDLRVGLEEFPDVIGKVELKDVDVEGELSSQIDLASVYIQMNDMTHASKLLRDVIKKGNDHQQQRAQKLLDSIHS</sequence>
<feature type="region of interest" description="Disordered" evidence="2">
    <location>
        <begin position="430"/>
        <end position="477"/>
    </location>
</feature>
<organism evidence="4 5">
    <name type="scientific">Vibrio ezurae NBRC 102218</name>
    <dbReference type="NCBI Taxonomy" id="1219080"/>
    <lineage>
        <taxon>Bacteria</taxon>
        <taxon>Pseudomonadati</taxon>
        <taxon>Pseudomonadota</taxon>
        <taxon>Gammaproteobacteria</taxon>
        <taxon>Vibrionales</taxon>
        <taxon>Vibrionaceae</taxon>
        <taxon>Vibrio</taxon>
    </lineage>
</organism>
<evidence type="ECO:0000256" key="2">
    <source>
        <dbReference type="SAM" id="MobiDB-lite"/>
    </source>
</evidence>
<name>U3CL62_9VIBR</name>
<feature type="compositionally biased region" description="Polar residues" evidence="2">
    <location>
        <begin position="432"/>
        <end position="452"/>
    </location>
</feature>
<dbReference type="InterPro" id="IPR038440">
    <property type="entry name" value="FimV_C_sf"/>
</dbReference>
<keyword evidence="3" id="KW-0812">Transmembrane</keyword>
<feature type="transmembrane region" description="Helical" evidence="3">
    <location>
        <begin position="256"/>
        <end position="275"/>
    </location>
</feature>
<dbReference type="InterPro" id="IPR020012">
    <property type="entry name" value="LysM_FimV"/>
</dbReference>
<dbReference type="EMBL" id="BATM01000007">
    <property type="protein sequence ID" value="GAD78928.1"/>
    <property type="molecule type" value="Genomic_DNA"/>
</dbReference>
<protein>
    <recommendedName>
        <fullName evidence="6">LysM domain-containing protein</fullName>
    </recommendedName>
</protein>
<feature type="region of interest" description="Disordered" evidence="2">
    <location>
        <begin position="289"/>
        <end position="309"/>
    </location>
</feature>
<dbReference type="Proteomes" id="UP000016562">
    <property type="component" value="Unassembled WGS sequence"/>
</dbReference>
<comment type="caution">
    <text evidence="4">The sequence shown here is derived from an EMBL/GenBank/DDBJ whole genome shotgun (WGS) entry which is preliminary data.</text>
</comment>
<dbReference type="AlphaFoldDB" id="U3CL62"/>
<keyword evidence="3" id="KW-0472">Membrane</keyword>
<reference evidence="4 5" key="1">
    <citation type="submission" date="2013-09" db="EMBL/GenBank/DDBJ databases">
        <title>Whole genome shotgun sequence of Vibrio ezurae NBRC 102218.</title>
        <authorList>
            <person name="Yoshida I."/>
            <person name="Hosoyama A."/>
            <person name="Numata M."/>
            <person name="Hashimoto M."/>
            <person name="Hosoyama Y."/>
            <person name="Tsuchikane K."/>
            <person name="Noguchi M."/>
            <person name="Hirakata S."/>
            <person name="Ichikawa N."/>
            <person name="Ohji S."/>
            <person name="Yamazoe A."/>
            <person name="Fujita N."/>
        </authorList>
    </citation>
    <scope>NUCLEOTIDE SEQUENCE [LARGE SCALE GENOMIC DNA]</scope>
    <source>
        <strain evidence="4 5">NBRC 102218</strain>
    </source>
</reference>
<feature type="compositionally biased region" description="Basic and acidic residues" evidence="2">
    <location>
        <begin position="362"/>
        <end position="376"/>
    </location>
</feature>
<evidence type="ECO:0000256" key="3">
    <source>
        <dbReference type="SAM" id="Phobius"/>
    </source>
</evidence>
<feature type="region of interest" description="Disordered" evidence="2">
    <location>
        <begin position="362"/>
        <end position="400"/>
    </location>
</feature>
<keyword evidence="5" id="KW-1185">Reference proteome</keyword>
<keyword evidence="1" id="KW-0175">Coiled coil</keyword>
<evidence type="ECO:0000313" key="4">
    <source>
        <dbReference type="EMBL" id="GAD78928.1"/>
    </source>
</evidence>
<proteinExistence type="predicted"/>
<feature type="coiled-coil region" evidence="1">
    <location>
        <begin position="171"/>
        <end position="205"/>
    </location>
</feature>
<accession>U3CL62</accession>
<dbReference type="InterPro" id="IPR020011">
    <property type="entry name" value="FimV_C"/>
</dbReference>
<dbReference type="eggNOG" id="COG3170">
    <property type="taxonomic scope" value="Bacteria"/>
</dbReference>
<keyword evidence="3" id="KW-1133">Transmembrane helix</keyword>
<gene>
    <name evidence="4" type="ORF">VEZ01S_07_01050</name>
</gene>
<evidence type="ECO:0000313" key="5">
    <source>
        <dbReference type="Proteomes" id="UP000016562"/>
    </source>
</evidence>
<dbReference type="STRING" id="1219080.VEZ01S_07_01050"/>
<dbReference type="NCBIfam" id="TIGR03505">
    <property type="entry name" value="FimV_core"/>
    <property type="match status" value="1"/>
</dbReference>